<dbReference type="Proteomes" id="UP000264141">
    <property type="component" value="Unassembled WGS sequence"/>
</dbReference>
<comment type="catalytic activity">
    <reaction evidence="8">
        <text>an all-trans-polyprenyl diphosphate + 1,4-dihydroxy-2-naphthoate + H(+) = a 2-demethylmenaquinol + CO2 + diphosphate</text>
        <dbReference type="Rhea" id="RHEA:26478"/>
        <dbReference type="Rhea" id="RHEA-COMP:9563"/>
        <dbReference type="Rhea" id="RHEA-COMP:9564"/>
        <dbReference type="ChEBI" id="CHEBI:11173"/>
        <dbReference type="ChEBI" id="CHEBI:15378"/>
        <dbReference type="ChEBI" id="CHEBI:16526"/>
        <dbReference type="ChEBI" id="CHEBI:33019"/>
        <dbReference type="ChEBI" id="CHEBI:55437"/>
        <dbReference type="ChEBI" id="CHEBI:58914"/>
        <dbReference type="EC" id="2.5.1.74"/>
    </reaction>
</comment>
<dbReference type="PANTHER" id="PTHR13929:SF0">
    <property type="entry name" value="UBIA PRENYLTRANSFERASE DOMAIN-CONTAINING PROTEIN 1"/>
    <property type="match status" value="1"/>
</dbReference>
<dbReference type="GO" id="GO:0009234">
    <property type="term" value="P:menaquinone biosynthetic process"/>
    <property type="evidence" value="ECO:0007669"/>
    <property type="project" value="UniProtKB-UniRule"/>
</dbReference>
<proteinExistence type="inferred from homology"/>
<protein>
    <recommendedName>
        <fullName evidence="8 9">1,4-dihydroxy-2-naphthoate octaprenyltransferase</fullName>
        <shortName evidence="8">DHNA-octaprenyltransferase</shortName>
        <ecNumber evidence="8 9">2.5.1.74</ecNumber>
    </recommendedName>
</protein>
<feature type="transmembrane region" description="Helical" evidence="8">
    <location>
        <begin position="222"/>
        <end position="250"/>
    </location>
</feature>
<dbReference type="EC" id="2.5.1.74" evidence="8 9"/>
<evidence type="ECO:0000313" key="11">
    <source>
        <dbReference type="Proteomes" id="UP000264141"/>
    </source>
</evidence>
<dbReference type="InterPro" id="IPR044878">
    <property type="entry name" value="UbiA_sf"/>
</dbReference>
<dbReference type="EMBL" id="DPBP01000041">
    <property type="protein sequence ID" value="HCE18290.1"/>
    <property type="molecule type" value="Genomic_DNA"/>
</dbReference>
<dbReference type="CDD" id="cd13962">
    <property type="entry name" value="PT_UbiA_UBIAD1"/>
    <property type="match status" value="1"/>
</dbReference>
<feature type="transmembrane region" description="Helical" evidence="8">
    <location>
        <begin position="270"/>
        <end position="295"/>
    </location>
</feature>
<dbReference type="NCBIfam" id="NF004751">
    <property type="entry name" value="PRK06080.1-3"/>
    <property type="match status" value="1"/>
</dbReference>
<dbReference type="InterPro" id="IPR026046">
    <property type="entry name" value="UBIAD1"/>
</dbReference>
<organism evidence="10 11">
    <name type="scientific">Anaerolinea thermolimosa</name>
    <dbReference type="NCBI Taxonomy" id="229919"/>
    <lineage>
        <taxon>Bacteria</taxon>
        <taxon>Bacillati</taxon>
        <taxon>Chloroflexota</taxon>
        <taxon>Anaerolineae</taxon>
        <taxon>Anaerolineales</taxon>
        <taxon>Anaerolineaceae</taxon>
        <taxon>Anaerolinea</taxon>
    </lineage>
</organism>
<dbReference type="Pfam" id="PF01040">
    <property type="entry name" value="UbiA"/>
    <property type="match status" value="1"/>
</dbReference>
<dbReference type="GO" id="GO:0046428">
    <property type="term" value="F:1,4-dihydroxy-2-naphthoate polyprenyltransferase activity"/>
    <property type="evidence" value="ECO:0007669"/>
    <property type="project" value="UniProtKB-UniRule"/>
</dbReference>
<dbReference type="HAMAP" id="MF_01937">
    <property type="entry name" value="MenA_1"/>
    <property type="match status" value="1"/>
</dbReference>
<accession>A0A3D1JI78</accession>
<dbReference type="PANTHER" id="PTHR13929">
    <property type="entry name" value="1,4-DIHYDROXY-2-NAPHTHOATE OCTAPRENYLTRANSFERASE"/>
    <property type="match status" value="1"/>
</dbReference>
<name>A0A3D1JI78_9CHLR</name>
<evidence type="ECO:0000256" key="6">
    <source>
        <dbReference type="ARBA" id="ARBA00022989"/>
    </source>
</evidence>
<gene>
    <name evidence="8" type="primary">menA</name>
    <name evidence="10" type="ORF">DEQ80_10560</name>
</gene>
<dbReference type="InterPro" id="IPR004657">
    <property type="entry name" value="MenA"/>
</dbReference>
<feature type="transmembrane region" description="Helical" evidence="8">
    <location>
        <begin position="149"/>
        <end position="167"/>
    </location>
</feature>
<keyword evidence="6 8" id="KW-1133">Transmembrane helix</keyword>
<dbReference type="InterPro" id="IPR000537">
    <property type="entry name" value="UbiA_prenyltransferase"/>
</dbReference>
<evidence type="ECO:0000256" key="3">
    <source>
        <dbReference type="ARBA" id="ARBA00022475"/>
    </source>
</evidence>
<reference evidence="10 11" key="1">
    <citation type="journal article" date="2018" name="Nat. Biotechnol.">
        <title>A standardized bacterial taxonomy based on genome phylogeny substantially revises the tree of life.</title>
        <authorList>
            <person name="Parks D.H."/>
            <person name="Chuvochina M."/>
            <person name="Waite D.W."/>
            <person name="Rinke C."/>
            <person name="Skarshewski A."/>
            <person name="Chaumeil P.A."/>
            <person name="Hugenholtz P."/>
        </authorList>
    </citation>
    <scope>NUCLEOTIDE SEQUENCE [LARGE SCALE GENOMIC DNA]</scope>
    <source>
        <strain evidence="10">UBA8781</strain>
    </source>
</reference>
<feature type="transmembrane region" description="Helical" evidence="8">
    <location>
        <begin position="42"/>
        <end position="62"/>
    </location>
</feature>
<evidence type="ECO:0000313" key="10">
    <source>
        <dbReference type="EMBL" id="HCE18290.1"/>
    </source>
</evidence>
<comment type="pathway">
    <text evidence="8">Quinol/quinone metabolism; menaquinone biosynthesis; menaquinol from 1,4-dihydroxy-2-naphthoate: step 1/2.</text>
</comment>
<dbReference type="STRING" id="229919.GCA_001050195_00176"/>
<dbReference type="PIRSF" id="PIRSF005355">
    <property type="entry name" value="UBIAD1"/>
    <property type="match status" value="1"/>
</dbReference>
<keyword evidence="5 8" id="KW-0812">Transmembrane</keyword>
<dbReference type="Gene3D" id="1.10.357.140">
    <property type="entry name" value="UbiA prenyltransferase"/>
    <property type="match status" value="1"/>
</dbReference>
<evidence type="ECO:0000256" key="7">
    <source>
        <dbReference type="ARBA" id="ARBA00023136"/>
    </source>
</evidence>
<comment type="similarity">
    <text evidence="8">Belongs to the MenA family. Type 1 subfamily.</text>
</comment>
<comment type="caution">
    <text evidence="10">The sequence shown here is derived from an EMBL/GenBank/DDBJ whole genome shotgun (WGS) entry which is preliminary data.</text>
</comment>
<dbReference type="AlphaFoldDB" id="A0A3D1JI78"/>
<sequence>MQRQNSKLHAWWLAARPRTLPAALAPVIVGSALAWSDGLFALLPALAAMMGALLIQIGANYANDLFDYQKGVDNAHRLGPLRVTQAGLLSEGEMMRGTGVVFALASLCGVYLIFVAGWPVAVIGLASILAALAYTGGPRPYGYSGWGEVFVFLFFGLAAVAGSYYVQARQINLAALAASFPVGFLVVNILVVNNLRDIPTDRASGKHTLAARFGEAWARREYLVILVLAYLSTGILALSGLFTPWVFLSWGSLPVAVRLARAVWRDSGRALNASLAGSGQLELLFCLLFSIGLILGKIF</sequence>
<dbReference type="NCBIfam" id="TIGR00751">
    <property type="entry name" value="menA"/>
    <property type="match status" value="1"/>
</dbReference>
<comment type="subcellular location">
    <subcellularLocation>
        <location evidence="8">Cell membrane</location>
        <topology evidence="8">Multi-pass membrane protein</topology>
    </subcellularLocation>
    <subcellularLocation>
        <location evidence="1">Membrane</location>
        <topology evidence="1">Multi-pass membrane protein</topology>
    </subcellularLocation>
</comment>
<keyword evidence="2 8" id="KW-0474">Menaquinone biosynthesis</keyword>
<evidence type="ECO:0000256" key="1">
    <source>
        <dbReference type="ARBA" id="ARBA00004141"/>
    </source>
</evidence>
<feature type="transmembrane region" description="Helical" evidence="8">
    <location>
        <begin position="120"/>
        <end position="137"/>
    </location>
</feature>
<evidence type="ECO:0000256" key="4">
    <source>
        <dbReference type="ARBA" id="ARBA00022679"/>
    </source>
</evidence>
<evidence type="ECO:0000256" key="5">
    <source>
        <dbReference type="ARBA" id="ARBA00022692"/>
    </source>
</evidence>
<dbReference type="GO" id="GO:0042371">
    <property type="term" value="P:vitamin K biosynthetic process"/>
    <property type="evidence" value="ECO:0007669"/>
    <property type="project" value="TreeGrafter"/>
</dbReference>
<keyword evidence="7 8" id="KW-0472">Membrane</keyword>
<evidence type="ECO:0000256" key="2">
    <source>
        <dbReference type="ARBA" id="ARBA00022428"/>
    </source>
</evidence>
<keyword evidence="4 8" id="KW-0808">Transferase</keyword>
<evidence type="ECO:0000256" key="9">
    <source>
        <dbReference type="NCBIfam" id="TIGR00751"/>
    </source>
</evidence>
<feature type="transmembrane region" description="Helical" evidence="8">
    <location>
        <begin position="173"/>
        <end position="192"/>
    </location>
</feature>
<evidence type="ECO:0000256" key="8">
    <source>
        <dbReference type="HAMAP-Rule" id="MF_01937"/>
    </source>
</evidence>
<dbReference type="UniPathway" id="UPA00079">
    <property type="reaction ID" value="UER00168"/>
</dbReference>
<comment type="function">
    <text evidence="8">Conversion of 1,4-dihydroxy-2-naphthoate (DHNA) to demethylmenaquinone (DMK).</text>
</comment>
<dbReference type="GO" id="GO:0005886">
    <property type="term" value="C:plasma membrane"/>
    <property type="evidence" value="ECO:0007669"/>
    <property type="project" value="UniProtKB-SubCell"/>
</dbReference>
<keyword evidence="3 8" id="KW-1003">Cell membrane</keyword>